<evidence type="ECO:0000256" key="1">
    <source>
        <dbReference type="SAM" id="Coils"/>
    </source>
</evidence>
<comment type="caution">
    <text evidence="2">The sequence shown here is derived from an EMBL/GenBank/DDBJ whole genome shotgun (WGS) entry which is preliminary data.</text>
</comment>
<proteinExistence type="predicted"/>
<feature type="coiled-coil region" evidence="1">
    <location>
        <begin position="36"/>
        <end position="67"/>
    </location>
</feature>
<keyword evidence="1" id="KW-0175">Coiled coil</keyword>
<dbReference type="AlphaFoldDB" id="A0A316FZ92"/>
<name>A0A316FZ92_9GAMM</name>
<gene>
    <name evidence="2" type="ORF">C8D97_103293</name>
</gene>
<organism evidence="2 3">
    <name type="scientific">Pleionea mediterranea</name>
    <dbReference type="NCBI Taxonomy" id="523701"/>
    <lineage>
        <taxon>Bacteria</taxon>
        <taxon>Pseudomonadati</taxon>
        <taxon>Pseudomonadota</taxon>
        <taxon>Gammaproteobacteria</taxon>
        <taxon>Oceanospirillales</taxon>
        <taxon>Pleioneaceae</taxon>
        <taxon>Pleionea</taxon>
    </lineage>
</organism>
<sequence>MSKCQSEHVENTLKDAIRTSDEQHQLYQQSISTSNLLNHSDDLKALAEQLNQKLEELNQKFREQHLAG</sequence>
<evidence type="ECO:0000313" key="2">
    <source>
        <dbReference type="EMBL" id="PWK53465.1"/>
    </source>
</evidence>
<accession>A0A316FZ92</accession>
<dbReference type="RefSeq" id="WP_109762751.1">
    <property type="nucleotide sequence ID" value="NZ_QGGU01000003.1"/>
</dbReference>
<keyword evidence="3" id="KW-1185">Reference proteome</keyword>
<evidence type="ECO:0000313" key="3">
    <source>
        <dbReference type="Proteomes" id="UP000245790"/>
    </source>
</evidence>
<dbReference type="Proteomes" id="UP000245790">
    <property type="component" value="Unassembled WGS sequence"/>
</dbReference>
<protein>
    <submittedName>
        <fullName evidence="2">Uncharacterized protein</fullName>
    </submittedName>
</protein>
<reference evidence="2 3" key="1">
    <citation type="submission" date="2018-05" db="EMBL/GenBank/DDBJ databases">
        <title>Genomic Encyclopedia of Type Strains, Phase IV (KMG-IV): sequencing the most valuable type-strain genomes for metagenomic binning, comparative biology and taxonomic classification.</title>
        <authorList>
            <person name="Goeker M."/>
        </authorList>
    </citation>
    <scope>NUCLEOTIDE SEQUENCE [LARGE SCALE GENOMIC DNA]</scope>
    <source>
        <strain evidence="2 3">DSM 25350</strain>
    </source>
</reference>
<dbReference type="EMBL" id="QGGU01000003">
    <property type="protein sequence ID" value="PWK53465.1"/>
    <property type="molecule type" value="Genomic_DNA"/>
</dbReference>